<dbReference type="Proteomes" id="UP000222542">
    <property type="component" value="Unassembled WGS sequence"/>
</dbReference>
<dbReference type="InterPro" id="IPR045272">
    <property type="entry name" value="ANXUR1/2-like"/>
</dbReference>
<evidence type="ECO:0000313" key="1">
    <source>
        <dbReference type="EMBL" id="PHT95805.1"/>
    </source>
</evidence>
<dbReference type="OMA" id="RTMAVDS"/>
<comment type="caution">
    <text evidence="1">The sequence shown here is derived from an EMBL/GenBank/DDBJ whole genome shotgun (WGS) entry which is preliminary data.</text>
</comment>
<dbReference type="AlphaFoldDB" id="A0A2G3ANJ6"/>
<gene>
    <name evidence="1" type="ORF">T459_03687</name>
</gene>
<dbReference type="STRING" id="4072.A0A2G3ANJ6"/>
<evidence type="ECO:0008006" key="3">
    <source>
        <dbReference type="Google" id="ProtNLM"/>
    </source>
</evidence>
<name>A0A2G3ANJ6_CAPAN</name>
<protein>
    <recommendedName>
        <fullName evidence="3">Malectin-like domain-containing protein</fullName>
    </recommendedName>
</protein>
<proteinExistence type="predicted"/>
<keyword evidence="2" id="KW-1185">Reference proteome</keyword>
<organism evidence="1 2">
    <name type="scientific">Capsicum annuum</name>
    <name type="common">Capsicum pepper</name>
    <dbReference type="NCBI Taxonomy" id="4072"/>
    <lineage>
        <taxon>Eukaryota</taxon>
        <taxon>Viridiplantae</taxon>
        <taxon>Streptophyta</taxon>
        <taxon>Embryophyta</taxon>
        <taxon>Tracheophyta</taxon>
        <taxon>Spermatophyta</taxon>
        <taxon>Magnoliopsida</taxon>
        <taxon>eudicotyledons</taxon>
        <taxon>Gunneridae</taxon>
        <taxon>Pentapetalae</taxon>
        <taxon>asterids</taxon>
        <taxon>lamiids</taxon>
        <taxon>Solanales</taxon>
        <taxon>Solanaceae</taxon>
        <taxon>Solanoideae</taxon>
        <taxon>Capsiceae</taxon>
        <taxon>Capsicum</taxon>
    </lineage>
</organism>
<evidence type="ECO:0000313" key="2">
    <source>
        <dbReference type="Proteomes" id="UP000222542"/>
    </source>
</evidence>
<dbReference type="PANTHER" id="PTHR34590">
    <property type="entry name" value="OS03G0124300 PROTEIN-RELATED"/>
    <property type="match status" value="1"/>
</dbReference>
<dbReference type="GO" id="GO:0004714">
    <property type="term" value="F:transmembrane receptor protein tyrosine kinase activity"/>
    <property type="evidence" value="ECO:0007669"/>
    <property type="project" value="InterPro"/>
</dbReference>
<dbReference type="EMBL" id="AYRZ02000001">
    <property type="protein sequence ID" value="PHT95805.1"/>
    <property type="molecule type" value="Genomic_DNA"/>
</dbReference>
<reference evidence="1 2" key="2">
    <citation type="journal article" date="2017" name="Genome Biol.">
        <title>New reference genome sequences of hot pepper reveal the massive evolution of plant disease-resistance genes by retroduplication.</title>
        <authorList>
            <person name="Kim S."/>
            <person name="Park J."/>
            <person name="Yeom S.I."/>
            <person name="Kim Y.M."/>
            <person name="Seo E."/>
            <person name="Kim K.T."/>
            <person name="Kim M.S."/>
            <person name="Lee J.M."/>
            <person name="Cheong K."/>
            <person name="Shin H.S."/>
            <person name="Kim S.B."/>
            <person name="Han K."/>
            <person name="Lee J."/>
            <person name="Park M."/>
            <person name="Lee H.A."/>
            <person name="Lee H.Y."/>
            <person name="Lee Y."/>
            <person name="Oh S."/>
            <person name="Lee J.H."/>
            <person name="Choi E."/>
            <person name="Choi E."/>
            <person name="Lee S.E."/>
            <person name="Jeon J."/>
            <person name="Kim H."/>
            <person name="Choi G."/>
            <person name="Song H."/>
            <person name="Lee J."/>
            <person name="Lee S.C."/>
            <person name="Kwon J.K."/>
            <person name="Lee H.Y."/>
            <person name="Koo N."/>
            <person name="Hong Y."/>
            <person name="Kim R.W."/>
            <person name="Kang W.H."/>
            <person name="Huh J.H."/>
            <person name="Kang B.C."/>
            <person name="Yang T.J."/>
            <person name="Lee Y.H."/>
            <person name="Bennetzen J.L."/>
            <person name="Choi D."/>
        </authorList>
    </citation>
    <scope>NUCLEOTIDE SEQUENCE [LARGE SCALE GENOMIC DNA]</scope>
    <source>
        <strain evidence="2">cv. CM334</strain>
    </source>
</reference>
<reference evidence="1 2" key="1">
    <citation type="journal article" date="2014" name="Nat. Genet.">
        <title>Genome sequence of the hot pepper provides insights into the evolution of pungency in Capsicum species.</title>
        <authorList>
            <person name="Kim S."/>
            <person name="Park M."/>
            <person name="Yeom S.I."/>
            <person name="Kim Y.M."/>
            <person name="Lee J.M."/>
            <person name="Lee H.A."/>
            <person name="Seo E."/>
            <person name="Choi J."/>
            <person name="Cheong K."/>
            <person name="Kim K.T."/>
            <person name="Jung K."/>
            <person name="Lee G.W."/>
            <person name="Oh S.K."/>
            <person name="Bae C."/>
            <person name="Kim S.B."/>
            <person name="Lee H.Y."/>
            <person name="Kim S.Y."/>
            <person name="Kim M.S."/>
            <person name="Kang B.C."/>
            <person name="Jo Y.D."/>
            <person name="Yang H.B."/>
            <person name="Jeong H.J."/>
            <person name="Kang W.H."/>
            <person name="Kwon J.K."/>
            <person name="Shin C."/>
            <person name="Lim J.Y."/>
            <person name="Park J.H."/>
            <person name="Huh J.H."/>
            <person name="Kim J.S."/>
            <person name="Kim B.D."/>
            <person name="Cohen O."/>
            <person name="Paran I."/>
            <person name="Suh M.C."/>
            <person name="Lee S.B."/>
            <person name="Kim Y.K."/>
            <person name="Shin Y."/>
            <person name="Noh S.J."/>
            <person name="Park J."/>
            <person name="Seo Y.S."/>
            <person name="Kwon S.Y."/>
            <person name="Kim H.A."/>
            <person name="Park J.M."/>
            <person name="Kim H.J."/>
            <person name="Choi S.B."/>
            <person name="Bosland P.W."/>
            <person name="Reeves G."/>
            <person name="Jo S.H."/>
            <person name="Lee B.W."/>
            <person name="Cho H.T."/>
            <person name="Choi H.S."/>
            <person name="Lee M.S."/>
            <person name="Yu Y."/>
            <person name="Do Choi Y."/>
            <person name="Park B.S."/>
            <person name="van Deynze A."/>
            <person name="Ashrafi H."/>
            <person name="Hill T."/>
            <person name="Kim W.T."/>
            <person name="Pai H.S."/>
            <person name="Ahn H.K."/>
            <person name="Yeam I."/>
            <person name="Giovannoni J.J."/>
            <person name="Rose J.K."/>
            <person name="Sorensen I."/>
            <person name="Lee S.J."/>
            <person name="Kim R.W."/>
            <person name="Choi I.Y."/>
            <person name="Choi B.S."/>
            <person name="Lim J.S."/>
            <person name="Lee Y.H."/>
            <person name="Choi D."/>
        </authorList>
    </citation>
    <scope>NUCLEOTIDE SEQUENCE [LARGE SCALE GENOMIC DNA]</scope>
    <source>
        <strain evidence="2">cv. CM334</strain>
    </source>
</reference>
<dbReference type="PANTHER" id="PTHR34590:SF5">
    <property type="entry name" value="OS04G0586500 PROTEIN"/>
    <property type="match status" value="1"/>
</dbReference>
<accession>A0A2G3ANJ6</accession>
<sequence length="137" mass="15517">MQTIAVISFLFLHVKKVPGHAFVNGIEILFMPTKFYVRGDGYDIKLVGQNNLYYINNSTALETLYRLNVGANLVPSTRDMGLYRVWVVDDIFVVGYDHQTSYLGVNITYSSETLTYTSLIIVYTTSRTIANNSRSLD</sequence>
<dbReference type="Gramene" id="PHT95805">
    <property type="protein sequence ID" value="PHT95805"/>
    <property type="gene ID" value="T459_03687"/>
</dbReference>